<evidence type="ECO:0000313" key="3">
    <source>
        <dbReference type="Proteomes" id="UP000539953"/>
    </source>
</evidence>
<name>A0A7W8CZK2_9FIRM</name>
<dbReference type="PROSITE" id="PS51904">
    <property type="entry name" value="GLYCOSYL_HYDROL_F25_2"/>
    <property type="match status" value="1"/>
</dbReference>
<accession>A0A7W8CZK2</accession>
<gene>
    <name evidence="2" type="ORF">HNQ47_001369</name>
</gene>
<evidence type="ECO:0000313" key="2">
    <source>
        <dbReference type="EMBL" id="MBB5183348.1"/>
    </source>
</evidence>
<dbReference type="InterPro" id="IPR017853">
    <property type="entry name" value="GH"/>
</dbReference>
<dbReference type="SUPFAM" id="SSF69360">
    <property type="entry name" value="Cell wall binding repeat"/>
    <property type="match status" value="1"/>
</dbReference>
<dbReference type="Proteomes" id="UP000539953">
    <property type="component" value="Unassembled WGS sequence"/>
</dbReference>
<organism evidence="2 3">
    <name type="scientific">Catenisphaera adipataccumulans</name>
    <dbReference type="NCBI Taxonomy" id="700500"/>
    <lineage>
        <taxon>Bacteria</taxon>
        <taxon>Bacillati</taxon>
        <taxon>Bacillota</taxon>
        <taxon>Erysipelotrichia</taxon>
        <taxon>Erysipelotrichales</taxon>
        <taxon>Erysipelotrichaceae</taxon>
        <taxon>Catenisphaera</taxon>
    </lineage>
</organism>
<dbReference type="Pfam" id="PF01183">
    <property type="entry name" value="Glyco_hydro_25"/>
    <property type="match status" value="1"/>
</dbReference>
<sequence length="410" mass="47485">MKTGFVNITGDYHAENESDKTVYYDKNGHMLYKQKYIDGYWYCFNKYSGAMQKGFVLLSGDYHSDKESDKTVYYDENGHMLYKQKYIDGYWYCFDQYSGAMKTGFVLISGNYHSANESDKTVYYDKNGHMLYKQKYIDGYWYCFDKYTGAMKTGFVLLSGDYHSANESDKTVYYDENGRMVHADFDLDGIHYYVNSANGAITGTDTSTEEFTADENGVYMYGIDISEHNGYNIDFSQYTDQFIIIRVNWGTNTDSMAEYYMDQCEKYGIRYGVYCYSYALDEDGAASEAYYTLDLIKNRTISCGVWFDMEDADNYKANNNALNATTISTICQTYCKIIQNAGYYSGIYSSLSWFDYYIQNCNQYDHWVAAWGQNDGTLSTDTSEYGTMHQYTSTPLDKDVMYVDPSTYII</sequence>
<dbReference type="SUPFAM" id="SSF51445">
    <property type="entry name" value="(Trans)glycosidases"/>
    <property type="match status" value="1"/>
</dbReference>
<proteinExistence type="inferred from homology"/>
<dbReference type="Gene3D" id="3.20.20.80">
    <property type="entry name" value="Glycosidases"/>
    <property type="match status" value="1"/>
</dbReference>
<protein>
    <submittedName>
        <fullName evidence="2">Glucan-binding YG repeat protein</fullName>
    </submittedName>
</protein>
<dbReference type="AlphaFoldDB" id="A0A7W8CZK2"/>
<dbReference type="Gene3D" id="2.10.270.10">
    <property type="entry name" value="Cholin Binding"/>
    <property type="match status" value="3"/>
</dbReference>
<dbReference type="GO" id="GO:0009253">
    <property type="term" value="P:peptidoglycan catabolic process"/>
    <property type="evidence" value="ECO:0007669"/>
    <property type="project" value="InterPro"/>
</dbReference>
<dbReference type="EMBL" id="JACHHK010000004">
    <property type="protein sequence ID" value="MBB5183348.1"/>
    <property type="molecule type" value="Genomic_DNA"/>
</dbReference>
<comment type="caution">
    <text evidence="2">The sequence shown here is derived from an EMBL/GenBank/DDBJ whole genome shotgun (WGS) entry which is preliminary data.</text>
</comment>
<evidence type="ECO:0000256" key="1">
    <source>
        <dbReference type="ARBA" id="ARBA00010646"/>
    </source>
</evidence>
<keyword evidence="3" id="KW-1185">Reference proteome</keyword>
<comment type="similarity">
    <text evidence="1">Belongs to the glycosyl hydrolase 25 family.</text>
</comment>
<dbReference type="GO" id="GO:0003796">
    <property type="term" value="F:lysozyme activity"/>
    <property type="evidence" value="ECO:0007669"/>
    <property type="project" value="InterPro"/>
</dbReference>
<dbReference type="GO" id="GO:0016998">
    <property type="term" value="P:cell wall macromolecule catabolic process"/>
    <property type="evidence" value="ECO:0007669"/>
    <property type="project" value="InterPro"/>
</dbReference>
<reference evidence="2 3" key="1">
    <citation type="submission" date="2020-08" db="EMBL/GenBank/DDBJ databases">
        <title>Genomic Encyclopedia of Type Strains, Phase IV (KMG-IV): sequencing the most valuable type-strain genomes for metagenomic binning, comparative biology and taxonomic classification.</title>
        <authorList>
            <person name="Goeker M."/>
        </authorList>
    </citation>
    <scope>NUCLEOTIDE SEQUENCE [LARGE SCALE GENOMIC DNA]</scope>
    <source>
        <strain evidence="2 3">DSM 25799</strain>
    </source>
</reference>
<dbReference type="InterPro" id="IPR002053">
    <property type="entry name" value="Glyco_hydro_25"/>
</dbReference>